<evidence type="ECO:0000256" key="6">
    <source>
        <dbReference type="ARBA" id="ARBA00022989"/>
    </source>
</evidence>
<dbReference type="GO" id="GO:0005886">
    <property type="term" value="C:plasma membrane"/>
    <property type="evidence" value="ECO:0007669"/>
    <property type="project" value="UniProtKB-SubCell"/>
</dbReference>
<feature type="transmembrane region" description="Helical" evidence="8">
    <location>
        <begin position="39"/>
        <end position="59"/>
    </location>
</feature>
<keyword evidence="5 8" id="KW-0812">Transmembrane</keyword>
<dbReference type="Proteomes" id="UP000198994">
    <property type="component" value="Unassembled WGS sequence"/>
</dbReference>
<dbReference type="Pfam" id="PF01925">
    <property type="entry name" value="TauE"/>
    <property type="match status" value="1"/>
</dbReference>
<dbReference type="PANTHER" id="PTHR30269">
    <property type="entry name" value="TRANSMEMBRANE PROTEIN YFCA"/>
    <property type="match status" value="1"/>
</dbReference>
<dbReference type="RefSeq" id="WP_089963467.1">
    <property type="nucleotide sequence ID" value="NZ_FNAV01000022.1"/>
</dbReference>
<keyword evidence="3" id="KW-0813">Transport</keyword>
<dbReference type="STRING" id="282683.SAMN04488105_12242"/>
<keyword evidence="4 8" id="KW-1003">Cell membrane</keyword>
<evidence type="ECO:0000256" key="7">
    <source>
        <dbReference type="ARBA" id="ARBA00023136"/>
    </source>
</evidence>
<evidence type="ECO:0000313" key="10">
    <source>
        <dbReference type="Proteomes" id="UP000198994"/>
    </source>
</evidence>
<feature type="transmembrane region" description="Helical" evidence="8">
    <location>
        <begin position="126"/>
        <end position="150"/>
    </location>
</feature>
<evidence type="ECO:0000256" key="1">
    <source>
        <dbReference type="ARBA" id="ARBA00004651"/>
    </source>
</evidence>
<dbReference type="InterPro" id="IPR052017">
    <property type="entry name" value="TSUP"/>
</dbReference>
<keyword evidence="10" id="KW-1185">Reference proteome</keyword>
<evidence type="ECO:0000256" key="3">
    <source>
        <dbReference type="ARBA" id="ARBA00022448"/>
    </source>
</evidence>
<dbReference type="AlphaFoldDB" id="A0A1G7LA64"/>
<feature type="transmembrane region" description="Helical" evidence="8">
    <location>
        <begin position="96"/>
        <end position="114"/>
    </location>
</feature>
<feature type="transmembrane region" description="Helical" evidence="8">
    <location>
        <begin position="188"/>
        <end position="207"/>
    </location>
</feature>
<protein>
    <recommendedName>
        <fullName evidence="8">Probable membrane transporter protein</fullName>
    </recommendedName>
</protein>
<feature type="transmembrane region" description="Helical" evidence="8">
    <location>
        <begin position="162"/>
        <end position="181"/>
    </location>
</feature>
<name>A0A1G7LA64_9RHOB</name>
<evidence type="ECO:0000256" key="4">
    <source>
        <dbReference type="ARBA" id="ARBA00022475"/>
    </source>
</evidence>
<feature type="transmembrane region" description="Helical" evidence="8">
    <location>
        <begin position="219"/>
        <end position="240"/>
    </location>
</feature>
<reference evidence="10" key="1">
    <citation type="submission" date="2016-10" db="EMBL/GenBank/DDBJ databases">
        <authorList>
            <person name="Varghese N."/>
            <person name="Submissions S."/>
        </authorList>
    </citation>
    <scope>NUCLEOTIDE SEQUENCE [LARGE SCALE GENOMIC DNA]</scope>
    <source>
        <strain evidence="10">DSM 10146</strain>
    </source>
</reference>
<evidence type="ECO:0000256" key="5">
    <source>
        <dbReference type="ARBA" id="ARBA00022692"/>
    </source>
</evidence>
<dbReference type="EMBL" id="FNAV01000022">
    <property type="protein sequence ID" value="SDF45889.1"/>
    <property type="molecule type" value="Genomic_DNA"/>
</dbReference>
<comment type="subcellular location">
    <subcellularLocation>
        <location evidence="1 8">Cell membrane</location>
        <topology evidence="1 8">Multi-pass membrane protein</topology>
    </subcellularLocation>
</comment>
<evidence type="ECO:0000256" key="2">
    <source>
        <dbReference type="ARBA" id="ARBA00009142"/>
    </source>
</evidence>
<feature type="transmembrane region" description="Helical" evidence="8">
    <location>
        <begin position="71"/>
        <end position="90"/>
    </location>
</feature>
<comment type="similarity">
    <text evidence="2 8">Belongs to the 4-toluene sulfonate uptake permease (TSUP) (TC 2.A.102) family.</text>
</comment>
<proteinExistence type="inferred from homology"/>
<keyword evidence="7 8" id="KW-0472">Membrane</keyword>
<gene>
    <name evidence="9" type="ORF">SAMN04488105_12242</name>
</gene>
<organism evidence="9 10">
    <name type="scientific">Salipiger thiooxidans</name>
    <dbReference type="NCBI Taxonomy" id="282683"/>
    <lineage>
        <taxon>Bacteria</taxon>
        <taxon>Pseudomonadati</taxon>
        <taxon>Pseudomonadota</taxon>
        <taxon>Alphaproteobacteria</taxon>
        <taxon>Rhodobacterales</taxon>
        <taxon>Roseobacteraceae</taxon>
        <taxon>Salipiger</taxon>
    </lineage>
</organism>
<sequence>MADSWPLIAAAVLAAGVLRGLTGFGFALAAVPLMSLFVPPAHAVVIAILLQCLVGLRDVVAMHGLIDRQSLGLLSAGALFGTPLGVWGLAQLSPDMLRVVLALLVGAGLLALLLRVRLSPGPGPALGAGMVSGIFAGLAAMPGPPAIAYFLGRAQPAACTRASLMVFFFVTALMAMPGLYWSGQLSAGLFVQAVIAFPAMLLGTWAGGHGFRRLGEGGYRAAALLLLAAMALLTGLRGILGLL</sequence>
<evidence type="ECO:0000256" key="8">
    <source>
        <dbReference type="RuleBase" id="RU363041"/>
    </source>
</evidence>
<dbReference type="InterPro" id="IPR002781">
    <property type="entry name" value="TM_pro_TauE-like"/>
</dbReference>
<keyword evidence="6 8" id="KW-1133">Transmembrane helix</keyword>
<dbReference type="PANTHER" id="PTHR30269:SF37">
    <property type="entry name" value="MEMBRANE TRANSPORTER PROTEIN"/>
    <property type="match status" value="1"/>
</dbReference>
<evidence type="ECO:0000313" key="9">
    <source>
        <dbReference type="EMBL" id="SDF45889.1"/>
    </source>
</evidence>
<accession>A0A1G7LA64</accession>
<dbReference type="OrthoDB" id="7345770at2"/>